<dbReference type="AlphaFoldDB" id="A0AAV4QZM3"/>
<feature type="region of interest" description="Disordered" evidence="1">
    <location>
        <begin position="45"/>
        <end position="86"/>
    </location>
</feature>
<accession>A0AAV4QZM3</accession>
<organism evidence="2 3">
    <name type="scientific">Caerostris extrusa</name>
    <name type="common">Bark spider</name>
    <name type="synonym">Caerostris bankana</name>
    <dbReference type="NCBI Taxonomy" id="172846"/>
    <lineage>
        <taxon>Eukaryota</taxon>
        <taxon>Metazoa</taxon>
        <taxon>Ecdysozoa</taxon>
        <taxon>Arthropoda</taxon>
        <taxon>Chelicerata</taxon>
        <taxon>Arachnida</taxon>
        <taxon>Araneae</taxon>
        <taxon>Araneomorphae</taxon>
        <taxon>Entelegynae</taxon>
        <taxon>Araneoidea</taxon>
        <taxon>Araneidae</taxon>
        <taxon>Caerostris</taxon>
    </lineage>
</organism>
<keyword evidence="3" id="KW-1185">Reference proteome</keyword>
<reference evidence="2 3" key="1">
    <citation type="submission" date="2021-06" db="EMBL/GenBank/DDBJ databases">
        <title>Caerostris extrusa draft genome.</title>
        <authorList>
            <person name="Kono N."/>
            <person name="Arakawa K."/>
        </authorList>
    </citation>
    <scope>NUCLEOTIDE SEQUENCE [LARGE SCALE GENOMIC DNA]</scope>
</reference>
<dbReference type="Proteomes" id="UP001054945">
    <property type="component" value="Unassembled WGS sequence"/>
</dbReference>
<gene>
    <name evidence="2" type="ORF">CEXT_803301</name>
</gene>
<evidence type="ECO:0000313" key="3">
    <source>
        <dbReference type="Proteomes" id="UP001054945"/>
    </source>
</evidence>
<dbReference type="EMBL" id="BPLR01006953">
    <property type="protein sequence ID" value="GIY13497.1"/>
    <property type="molecule type" value="Genomic_DNA"/>
</dbReference>
<comment type="caution">
    <text evidence="2">The sequence shown here is derived from an EMBL/GenBank/DDBJ whole genome shotgun (WGS) entry which is preliminary data.</text>
</comment>
<protein>
    <submittedName>
        <fullName evidence="2">Uncharacterized protein</fullName>
    </submittedName>
</protein>
<feature type="compositionally biased region" description="Basic residues" evidence="1">
    <location>
        <begin position="77"/>
        <end position="86"/>
    </location>
</feature>
<name>A0AAV4QZM3_CAEEX</name>
<feature type="compositionally biased region" description="Polar residues" evidence="1">
    <location>
        <begin position="60"/>
        <end position="70"/>
    </location>
</feature>
<proteinExistence type="predicted"/>
<evidence type="ECO:0000313" key="2">
    <source>
        <dbReference type="EMBL" id="GIY13497.1"/>
    </source>
</evidence>
<sequence>MKKLTKEEIRTNCQTKTDICHQFMSPFNARLTYVTSQTKQTSVTSQCHHLIKDRPLSPGNKLSSQSPSKEGNTEKLPRKKWKTKTK</sequence>
<evidence type="ECO:0000256" key="1">
    <source>
        <dbReference type="SAM" id="MobiDB-lite"/>
    </source>
</evidence>